<comment type="caution">
    <text evidence="6">The sequence shown here is derived from an EMBL/GenBank/DDBJ whole genome shotgun (WGS) entry which is preliminary data.</text>
</comment>
<feature type="transmembrane region" description="Helical" evidence="5">
    <location>
        <begin position="79"/>
        <end position="96"/>
    </location>
</feature>
<dbReference type="EMBL" id="JBHLWM010000005">
    <property type="protein sequence ID" value="MFC0241554.1"/>
    <property type="molecule type" value="Genomic_DNA"/>
</dbReference>
<evidence type="ECO:0000313" key="7">
    <source>
        <dbReference type="Proteomes" id="UP001589775"/>
    </source>
</evidence>
<proteinExistence type="predicted"/>
<feature type="transmembrane region" description="Helical" evidence="5">
    <location>
        <begin position="147"/>
        <end position="170"/>
    </location>
</feature>
<evidence type="ECO:0000256" key="4">
    <source>
        <dbReference type="ARBA" id="ARBA00023136"/>
    </source>
</evidence>
<evidence type="ECO:0000313" key="6">
    <source>
        <dbReference type="EMBL" id="MFC0241554.1"/>
    </source>
</evidence>
<evidence type="ECO:0000256" key="5">
    <source>
        <dbReference type="SAM" id="Phobius"/>
    </source>
</evidence>
<sequence>MKAVFSKLGNDFFSTIIFVVLYFSTGNVALATIVAVIGAVGQFAYARYKGFRLDVMAYASVAMVIVLGGATLLTNDPRFVLIKPSIGHIAVGAIMLRRDWMLRYVPPIVTTTIPDYVRVSGYFWAVLMITLGAGVIAAAMTGDIKVWTFYVMVIAPAAKVAAVATQYLVFRLAIRSRRRAEPAAAVSMAE</sequence>
<keyword evidence="1" id="KW-1003">Cell membrane</keyword>
<keyword evidence="2 5" id="KW-0812">Transmembrane</keyword>
<dbReference type="InterPro" id="IPR006008">
    <property type="entry name" value="YciB"/>
</dbReference>
<gene>
    <name evidence="6" type="ORF">ACFFJ6_13795</name>
</gene>
<name>A0ABV6ETM5_9BRAD</name>
<dbReference type="RefSeq" id="WP_378388597.1">
    <property type="nucleotide sequence ID" value="NZ_JBHLWM010000005.1"/>
</dbReference>
<feature type="transmembrane region" description="Helical" evidence="5">
    <location>
        <begin position="55"/>
        <end position="73"/>
    </location>
</feature>
<dbReference type="Proteomes" id="UP001589775">
    <property type="component" value="Unassembled WGS sequence"/>
</dbReference>
<feature type="transmembrane region" description="Helical" evidence="5">
    <location>
        <begin position="12"/>
        <end position="43"/>
    </location>
</feature>
<accession>A0ABV6ETM5</accession>
<evidence type="ECO:0000256" key="3">
    <source>
        <dbReference type="ARBA" id="ARBA00022989"/>
    </source>
</evidence>
<dbReference type="PANTHER" id="PTHR36917">
    <property type="entry name" value="INTRACELLULAR SEPTATION PROTEIN A-RELATED"/>
    <property type="match status" value="1"/>
</dbReference>
<keyword evidence="3 5" id="KW-1133">Transmembrane helix</keyword>
<keyword evidence="4 5" id="KW-0472">Membrane</keyword>
<evidence type="ECO:0000256" key="2">
    <source>
        <dbReference type="ARBA" id="ARBA00022692"/>
    </source>
</evidence>
<protein>
    <submittedName>
        <fullName evidence="6">Inner membrane-spanning protein YciB</fullName>
    </submittedName>
</protein>
<organism evidence="6 7">
    <name type="scientific">Rhodopseudomonas telluris</name>
    <dbReference type="NCBI Taxonomy" id="644215"/>
    <lineage>
        <taxon>Bacteria</taxon>
        <taxon>Pseudomonadati</taxon>
        <taxon>Pseudomonadota</taxon>
        <taxon>Alphaproteobacteria</taxon>
        <taxon>Hyphomicrobiales</taxon>
        <taxon>Nitrobacteraceae</taxon>
        <taxon>Rhodopseudomonas</taxon>
    </lineage>
</organism>
<dbReference type="PANTHER" id="PTHR36917:SF1">
    <property type="entry name" value="INNER MEMBRANE-SPANNING PROTEIN YCIB"/>
    <property type="match status" value="1"/>
</dbReference>
<feature type="transmembrane region" description="Helical" evidence="5">
    <location>
        <begin position="122"/>
        <end position="141"/>
    </location>
</feature>
<keyword evidence="7" id="KW-1185">Reference proteome</keyword>
<dbReference type="Pfam" id="PF04279">
    <property type="entry name" value="IspA"/>
    <property type="match status" value="1"/>
</dbReference>
<reference evidence="6 7" key="1">
    <citation type="submission" date="2024-09" db="EMBL/GenBank/DDBJ databases">
        <authorList>
            <person name="Sun Q."/>
            <person name="Mori K."/>
        </authorList>
    </citation>
    <scope>NUCLEOTIDE SEQUENCE [LARGE SCALE GENOMIC DNA]</scope>
    <source>
        <strain evidence="6 7">KCTC 23279</strain>
    </source>
</reference>
<evidence type="ECO:0000256" key="1">
    <source>
        <dbReference type="ARBA" id="ARBA00022475"/>
    </source>
</evidence>